<dbReference type="EMBL" id="FOSN01000007">
    <property type="protein sequence ID" value="SFK39869.1"/>
    <property type="molecule type" value="Genomic_DNA"/>
</dbReference>
<sequence length="100" mass="10962">MLVFAAGSFVIGALLAHFFKFYSLFPVAVLAVLLILLNPYDAGWSWRGLFLQSTALVAMLQIGYLSGAALHVYFPKAMFKGAFAPRRTAGLAGLRPRRKI</sequence>
<reference evidence="2 3" key="1">
    <citation type="submission" date="2016-10" db="EMBL/GenBank/DDBJ databases">
        <authorList>
            <person name="de Groot N.N."/>
        </authorList>
    </citation>
    <scope>NUCLEOTIDE SEQUENCE [LARGE SCALE GENOMIC DNA]</scope>
    <source>
        <strain evidence="2 3">NE2</strain>
    </source>
</reference>
<name>A0A1I3Z8I7_9HYPH</name>
<evidence type="ECO:0000313" key="3">
    <source>
        <dbReference type="Proteomes" id="UP000198755"/>
    </source>
</evidence>
<evidence type="ECO:0000256" key="1">
    <source>
        <dbReference type="SAM" id="Phobius"/>
    </source>
</evidence>
<dbReference type="AlphaFoldDB" id="A0A1I3Z8I7"/>
<feature type="transmembrane region" description="Helical" evidence="1">
    <location>
        <begin position="12"/>
        <end position="37"/>
    </location>
</feature>
<dbReference type="STRING" id="1612308.SAMN05444581_107120"/>
<dbReference type="RefSeq" id="WP_091681606.1">
    <property type="nucleotide sequence ID" value="NZ_FOSN01000007.1"/>
</dbReference>
<accession>A0A1I3Z8I7</accession>
<organism evidence="2 3">
    <name type="scientific">Methylocapsa palsarum</name>
    <dbReference type="NCBI Taxonomy" id="1612308"/>
    <lineage>
        <taxon>Bacteria</taxon>
        <taxon>Pseudomonadati</taxon>
        <taxon>Pseudomonadota</taxon>
        <taxon>Alphaproteobacteria</taxon>
        <taxon>Hyphomicrobiales</taxon>
        <taxon>Beijerinckiaceae</taxon>
        <taxon>Methylocapsa</taxon>
    </lineage>
</organism>
<dbReference type="Proteomes" id="UP000198755">
    <property type="component" value="Unassembled WGS sequence"/>
</dbReference>
<keyword evidence="1" id="KW-0812">Transmembrane</keyword>
<feature type="transmembrane region" description="Helical" evidence="1">
    <location>
        <begin position="49"/>
        <end position="74"/>
    </location>
</feature>
<gene>
    <name evidence="2" type="ORF">SAMN05444581_107120</name>
</gene>
<proteinExistence type="predicted"/>
<evidence type="ECO:0000313" key="2">
    <source>
        <dbReference type="EMBL" id="SFK39869.1"/>
    </source>
</evidence>
<keyword evidence="1" id="KW-1133">Transmembrane helix</keyword>
<keyword evidence="3" id="KW-1185">Reference proteome</keyword>
<protein>
    <submittedName>
        <fullName evidence="2">Uncharacterized protein</fullName>
    </submittedName>
</protein>
<keyword evidence="1" id="KW-0472">Membrane</keyword>